<organism evidence="2">
    <name type="scientific">Curvibacter symbiont subsp. Hydra magnipapillata</name>
    <dbReference type="NCBI Taxonomy" id="667019"/>
    <lineage>
        <taxon>Bacteria</taxon>
        <taxon>Pseudomonadati</taxon>
        <taxon>Pseudomonadota</taxon>
        <taxon>Betaproteobacteria</taxon>
        <taxon>Burkholderiales</taxon>
        <taxon>Comamonadaceae</taxon>
        <taxon>Curvibacter</taxon>
    </lineage>
</organism>
<dbReference type="AlphaFoldDB" id="C9YDJ0"/>
<dbReference type="EMBL" id="FN543106">
    <property type="protein sequence ID" value="CBA31308.1"/>
    <property type="molecule type" value="Genomic_DNA"/>
</dbReference>
<sequence length="313" mass="33543">MRILIVGASGLLGSRLALNLAQHGHQVRLGSRNPDSMRSMRGHEVITLRWDEPQSLQMACREMDVVLHAAGMNAADCAADPVGALQINGVATARLAAAAASAGVGCLMYFSTAHVYASPLQGRVSEQDCPGNLHPYASSHLAGEFAVLQTAGSNGLKSVVLRLSNAFGAPGNPDALCWTLLAHDVCRQLAQTGRIRLQSSGTQWRDFIPLASVCDVVQRLLVMQDQLGVAQLFNLGGVAMRVIELVQRIQARYLALTGLHATLECGEPETKVVNPLDFRSERLIGVVGAIGLDIDGEIDALLQYCFDHFALRN</sequence>
<dbReference type="PANTHER" id="PTHR43245">
    <property type="entry name" value="BIFUNCTIONAL POLYMYXIN RESISTANCE PROTEIN ARNA"/>
    <property type="match status" value="1"/>
</dbReference>
<evidence type="ECO:0000259" key="1">
    <source>
        <dbReference type="Pfam" id="PF01370"/>
    </source>
</evidence>
<dbReference type="InterPro" id="IPR036291">
    <property type="entry name" value="NAD(P)-bd_dom_sf"/>
</dbReference>
<reference evidence="2" key="1">
    <citation type="journal article" date="2010" name="Nature">
        <title>The Dynamic genome of Hydra.</title>
        <authorList>
            <person name="Chapman J.A."/>
            <person name="Kirkness E.F."/>
            <person name="Simakov O."/>
            <person name="Hampson S.E."/>
            <person name="Mitros T."/>
            <person name="Weinmaier T."/>
            <person name="Rattei T."/>
            <person name="Balasubramanian P.G."/>
            <person name="Borman J."/>
            <person name="Busam D."/>
            <person name="Disbennett K."/>
            <person name="Pfannkoch C."/>
            <person name="Sumin N."/>
            <person name="Sutton G."/>
            <person name="Viswanathan L."/>
            <person name="Walenz B."/>
            <person name="Goodstein D.M."/>
            <person name="Hellsten U."/>
            <person name="Kawashima T."/>
            <person name="Prochnik S.E."/>
            <person name="Putnam N.H."/>
            <person name="Shu S."/>
            <person name="Blumberg B."/>
            <person name="Dana C.E."/>
            <person name="Gee L."/>
            <person name="Kibler D.F."/>
            <person name="Law L."/>
            <person name="Lindgens D."/>
            <person name="Martinez D.E."/>
            <person name="Peng J."/>
            <person name="Wigge P.A."/>
            <person name="Bertulat B."/>
            <person name="Guder C."/>
            <person name="Nakamura Y."/>
            <person name="Ozbek S."/>
            <person name="Watanabe H."/>
            <person name="Khalturin K."/>
            <person name="Hemmrich G."/>
            <person name="Franke A."/>
            <person name="Augustin R."/>
            <person name="Fraune S."/>
            <person name="Hayakawa E."/>
            <person name="Hayakawa S."/>
            <person name="Hirose M."/>
            <person name="Hwang J."/>
            <person name="Ikeo K."/>
            <person name="Nishimiya-Fujisawa C."/>
            <person name="Ogura A."/>
            <person name="Takahashi T."/>
            <person name="Steinmetz P.R."/>
            <person name="Zhang X."/>
            <person name="Aufschnaiter R."/>
            <person name="Eder M.K."/>
            <person name="Gorny A.K."/>
            <person name="Salvenmoser W."/>
            <person name="Heimberg A.M."/>
            <person name="Wheeler B.M."/>
            <person name="Peterson K.J."/>
            <person name="Boettger A."/>
            <person name="Tischler P."/>
            <person name="Wolf A."/>
            <person name="Gojobori T."/>
            <person name="Remington K.A."/>
            <person name="Strausberg R.L."/>
            <person name="Venter J."/>
            <person name="Technau U."/>
            <person name="Hobmayer B."/>
            <person name="Bosch T.C."/>
            <person name="Holstein T.W."/>
            <person name="Fujisawa T."/>
            <person name="Bode H.R."/>
            <person name="David C.N."/>
            <person name="Rokhsar D.S."/>
            <person name="Steele R.E."/>
        </authorList>
    </citation>
    <scope>NUCLEOTIDE SEQUENCE</scope>
</reference>
<dbReference type="InterPro" id="IPR001509">
    <property type="entry name" value="Epimerase_deHydtase"/>
</dbReference>
<name>C9YDJ0_CURXX</name>
<evidence type="ECO:0000313" key="2">
    <source>
        <dbReference type="EMBL" id="CBA31308.1"/>
    </source>
</evidence>
<dbReference type="Gene3D" id="3.40.50.720">
    <property type="entry name" value="NAD(P)-binding Rossmann-like Domain"/>
    <property type="match status" value="1"/>
</dbReference>
<proteinExistence type="predicted"/>
<dbReference type="CDD" id="cd08946">
    <property type="entry name" value="SDR_e"/>
    <property type="match status" value="1"/>
</dbReference>
<dbReference type="InterPro" id="IPR050177">
    <property type="entry name" value="Lipid_A_modif_metabolic_enz"/>
</dbReference>
<gene>
    <name evidence="2" type="ORF">Csp_F36870</name>
</gene>
<dbReference type="GO" id="GO:0016829">
    <property type="term" value="F:lyase activity"/>
    <property type="evidence" value="ECO:0007669"/>
    <property type="project" value="UniProtKB-KW"/>
</dbReference>
<dbReference type="Pfam" id="PF01370">
    <property type="entry name" value="Epimerase"/>
    <property type="match status" value="1"/>
</dbReference>
<protein>
    <recommendedName>
        <fullName evidence="1">NAD-dependent epimerase/dehydratase domain-containing protein</fullName>
    </recommendedName>
</protein>
<dbReference type="PANTHER" id="PTHR43245:SF23">
    <property type="entry name" value="NAD(P)-BINDING DOMAIN-CONTAINING PROTEIN"/>
    <property type="match status" value="1"/>
</dbReference>
<keyword evidence="2" id="KW-0413">Isomerase</keyword>
<accession>C9YDJ0</accession>
<dbReference type="SUPFAM" id="SSF51735">
    <property type="entry name" value="NAD(P)-binding Rossmann-fold domains"/>
    <property type="match status" value="1"/>
</dbReference>
<feature type="domain" description="NAD-dependent epimerase/dehydratase" evidence="1">
    <location>
        <begin position="3"/>
        <end position="236"/>
    </location>
</feature>
<dbReference type="GO" id="GO:0016853">
    <property type="term" value="F:isomerase activity"/>
    <property type="evidence" value="ECO:0007669"/>
    <property type="project" value="UniProtKB-KW"/>
</dbReference>
<keyword evidence="2" id="KW-0456">Lyase</keyword>